<dbReference type="InterPro" id="IPR040397">
    <property type="entry name" value="SWAP"/>
</dbReference>
<feature type="compositionally biased region" description="Low complexity" evidence="3">
    <location>
        <begin position="511"/>
        <end position="533"/>
    </location>
</feature>
<accession>A0AA88HKN0</accession>
<feature type="compositionally biased region" description="Basic and acidic residues" evidence="3">
    <location>
        <begin position="446"/>
        <end position="455"/>
    </location>
</feature>
<keyword evidence="6" id="KW-1185">Reference proteome</keyword>
<evidence type="ECO:0000259" key="4">
    <source>
        <dbReference type="SMART" id="SM01141"/>
    </source>
</evidence>
<evidence type="ECO:0000313" key="5">
    <source>
        <dbReference type="EMBL" id="KAK2707177.1"/>
    </source>
</evidence>
<organism evidence="5 6">
    <name type="scientific">Artemia franciscana</name>
    <name type="common">Brine shrimp</name>
    <name type="synonym">Artemia sanfranciscana</name>
    <dbReference type="NCBI Taxonomy" id="6661"/>
    <lineage>
        <taxon>Eukaryota</taxon>
        <taxon>Metazoa</taxon>
        <taxon>Ecdysozoa</taxon>
        <taxon>Arthropoda</taxon>
        <taxon>Crustacea</taxon>
        <taxon>Branchiopoda</taxon>
        <taxon>Anostraca</taxon>
        <taxon>Artemiidae</taxon>
        <taxon>Artemia</taxon>
    </lineage>
</organism>
<sequence length="568" mass="65273">MWAEARKHEKKIRGMMVDHRKRAERRREYYEKIKADPTQFLQVHGRKCKIHIDPTIAAAADSPATMMPWQGRTDCMIDRFDSRAHLDIIKEYKPPQKEVDAESLSWQERQTNYERYRIVIQNDFLGIHEEKFLHQIFLEEHFGVSYNKPEEEKKKALSSKRIAIGYNYDEGSTSGNAEVYAPVKIEESNTQEENEEDIEDIDLDLAIAVDALSTEQMHTLNQSGQKYGLGRQDFMSLLSNDLTEQEELRLQKIEAEEKLALQGRRTRRERRLLKDLRLAGRSISPPSYAARSSPKYEAYKGGSSIYLDAGIGEDPDAEEKAAGARAFIDAIPVMESPKRCRSRSVSRSRSPYEIRRVTRRVSKSPSVVSKLRRSSERSKRRYSSSRSRSRRRITSRERRGSRSRSVERRRSRSRSRRRSPARHRRMKSRSTSRRRRSFSKSRSRSRGKEISESKPRRSNSRGRSSITGKEKRSERTPTPKTAPSKSSPRKSATPSNAPRKRYYGRKKEGQSSSSEENSDIESSSQATSAQAPSVYTKAKLPGLDYNIGSKKGIAATKVRSREIEANSG</sequence>
<dbReference type="PANTHER" id="PTHR13161">
    <property type="entry name" value="SPLICING FACTOR SUPPRESSOR OF WHITE APRICOT"/>
    <property type="match status" value="1"/>
</dbReference>
<keyword evidence="2" id="KW-0508">mRNA splicing</keyword>
<feature type="compositionally biased region" description="Basic and acidic residues" evidence="3">
    <location>
        <begin position="468"/>
        <end position="477"/>
    </location>
</feature>
<feature type="compositionally biased region" description="Basic residues" evidence="3">
    <location>
        <begin position="409"/>
        <end position="445"/>
    </location>
</feature>
<dbReference type="GO" id="GO:0006397">
    <property type="term" value="P:mRNA processing"/>
    <property type="evidence" value="ECO:0007669"/>
    <property type="project" value="UniProtKB-KW"/>
</dbReference>
<evidence type="ECO:0000313" key="6">
    <source>
        <dbReference type="Proteomes" id="UP001187531"/>
    </source>
</evidence>
<name>A0AA88HKN0_ARTSF</name>
<proteinExistence type="predicted"/>
<dbReference type="InterPro" id="IPR019147">
    <property type="entry name" value="SWAP_N_domain"/>
</dbReference>
<dbReference type="Proteomes" id="UP001187531">
    <property type="component" value="Unassembled WGS sequence"/>
</dbReference>
<evidence type="ECO:0000256" key="1">
    <source>
        <dbReference type="ARBA" id="ARBA00022664"/>
    </source>
</evidence>
<feature type="compositionally biased region" description="Low complexity" evidence="3">
    <location>
        <begin position="478"/>
        <end position="495"/>
    </location>
</feature>
<evidence type="ECO:0000256" key="2">
    <source>
        <dbReference type="ARBA" id="ARBA00023187"/>
    </source>
</evidence>
<comment type="caution">
    <text evidence="5">The sequence shown here is derived from an EMBL/GenBank/DDBJ whole genome shotgun (WGS) entry which is preliminary data.</text>
</comment>
<protein>
    <recommendedName>
        <fullName evidence="4">Suppressor of white apricot N-terminal domain-containing protein</fullName>
    </recommendedName>
</protein>
<dbReference type="EMBL" id="JAVRJZ010000019">
    <property type="protein sequence ID" value="KAK2707177.1"/>
    <property type="molecule type" value="Genomic_DNA"/>
</dbReference>
<reference evidence="5" key="1">
    <citation type="submission" date="2023-07" db="EMBL/GenBank/DDBJ databases">
        <title>Chromosome-level genome assembly of Artemia franciscana.</title>
        <authorList>
            <person name="Jo E."/>
        </authorList>
    </citation>
    <scope>NUCLEOTIDE SEQUENCE</scope>
    <source>
        <tissue evidence="5">Whole body</tissue>
    </source>
</reference>
<feature type="compositionally biased region" description="Basic residues" evidence="3">
    <location>
        <begin position="378"/>
        <end position="393"/>
    </location>
</feature>
<evidence type="ECO:0000256" key="3">
    <source>
        <dbReference type="SAM" id="MobiDB-lite"/>
    </source>
</evidence>
<dbReference type="Pfam" id="PF09750">
    <property type="entry name" value="DRY_EERY"/>
    <property type="match status" value="1"/>
</dbReference>
<dbReference type="SMART" id="SM01141">
    <property type="entry name" value="DRY_EERY"/>
    <property type="match status" value="1"/>
</dbReference>
<feature type="region of interest" description="Disordered" evidence="3">
    <location>
        <begin position="358"/>
        <end position="533"/>
    </location>
</feature>
<gene>
    <name evidence="5" type="ORF">QYM36_015007</name>
</gene>
<feature type="domain" description="Suppressor of white apricot N-terminal" evidence="4">
    <location>
        <begin position="39"/>
        <end position="172"/>
    </location>
</feature>
<dbReference type="AlphaFoldDB" id="A0AA88HKN0"/>
<keyword evidence="1" id="KW-0507">mRNA processing</keyword>
<dbReference type="GO" id="GO:0008380">
    <property type="term" value="P:RNA splicing"/>
    <property type="evidence" value="ECO:0007669"/>
    <property type="project" value="UniProtKB-KW"/>
</dbReference>
<feature type="compositionally biased region" description="Basic and acidic residues" evidence="3">
    <location>
        <begin position="394"/>
        <end position="408"/>
    </location>
</feature>
<dbReference type="PANTHER" id="PTHR13161:SF4">
    <property type="entry name" value="CLK4-ASSOCIATING SERINE_ARGININE RICH PROTEIN"/>
    <property type="match status" value="1"/>
</dbReference>